<protein>
    <submittedName>
        <fullName evidence="1">Uncharacterized protein</fullName>
    </submittedName>
</protein>
<keyword evidence="2" id="KW-1185">Reference proteome</keyword>
<organism evidence="1 2">
    <name type="scientific">Dialister invisus DSM 15470</name>
    <dbReference type="NCBI Taxonomy" id="592028"/>
    <lineage>
        <taxon>Bacteria</taxon>
        <taxon>Bacillati</taxon>
        <taxon>Bacillota</taxon>
        <taxon>Negativicutes</taxon>
        <taxon>Veillonellales</taxon>
        <taxon>Veillonellaceae</taxon>
        <taxon>Dialister</taxon>
    </lineage>
</organism>
<name>C9LP05_9FIRM</name>
<comment type="caution">
    <text evidence="1">The sequence shown here is derived from an EMBL/GenBank/DDBJ whole genome shotgun (WGS) entry which is preliminary data.</text>
</comment>
<dbReference type="Proteomes" id="UP000004736">
    <property type="component" value="Unassembled WGS sequence"/>
</dbReference>
<reference evidence="1" key="1">
    <citation type="submission" date="2009-09" db="EMBL/GenBank/DDBJ databases">
        <authorList>
            <person name="Weinstock G."/>
            <person name="Sodergren E."/>
            <person name="Clifton S."/>
            <person name="Fulton L."/>
            <person name="Fulton B."/>
            <person name="Courtney L."/>
            <person name="Fronick C."/>
            <person name="Harrison M."/>
            <person name="Strong C."/>
            <person name="Farmer C."/>
            <person name="Delahaunty K."/>
            <person name="Markovic C."/>
            <person name="Hall O."/>
            <person name="Minx P."/>
            <person name="Tomlinson C."/>
            <person name="Mitreva M."/>
            <person name="Nelson J."/>
            <person name="Hou S."/>
            <person name="Wollam A."/>
            <person name="Pepin K.H."/>
            <person name="Johnson M."/>
            <person name="Bhonagiri V."/>
            <person name="Nash W.E."/>
            <person name="Warren W."/>
            <person name="Chinwalla A."/>
            <person name="Mardis E.R."/>
            <person name="Wilson R.K."/>
        </authorList>
    </citation>
    <scope>NUCLEOTIDE SEQUENCE [LARGE SCALE GENOMIC DNA]</scope>
    <source>
        <strain evidence="1">DSM 15470</strain>
    </source>
</reference>
<evidence type="ECO:0000313" key="1">
    <source>
        <dbReference type="EMBL" id="EEW97291.1"/>
    </source>
</evidence>
<accession>C9LP05</accession>
<sequence length="60" mass="6626">MISVRCHTKQQQRGFAAVLRKGILTGKIGIGQASLFIRRWPAEPDGGYWLGGTTQKNRGL</sequence>
<dbReference type="STRING" id="592028.GCWU000321_01279"/>
<gene>
    <name evidence="1" type="ORF">GCWU000321_01279</name>
</gene>
<evidence type="ECO:0000313" key="2">
    <source>
        <dbReference type="Proteomes" id="UP000004736"/>
    </source>
</evidence>
<dbReference type="AlphaFoldDB" id="C9LP05"/>
<proteinExistence type="predicted"/>
<dbReference type="HOGENOM" id="CLU_2933940_0_0_9"/>
<dbReference type="EMBL" id="ACIM02000001">
    <property type="protein sequence ID" value="EEW97291.1"/>
    <property type="molecule type" value="Genomic_DNA"/>
</dbReference>